<protein>
    <recommendedName>
        <fullName evidence="4">Fungal N-terminal domain-containing protein</fullName>
    </recommendedName>
</protein>
<proteinExistence type="predicted"/>
<sequence>MGGPTGVSASVIAVLQLATTVTQYLKDVKRGSADRIRLRDELRSTVCLVEMLQDRLEDSEAILDDSGTLKPQSIDALSVSNGPLQLFQQVLEEIVAELAPQDNLRRLAQPFTWPFDKKKVAELLACLERLKSHFNLVLQSNIAYMTRTHCIVD</sequence>
<name>A0A6V8QXC3_TRIAP</name>
<keyword evidence="1" id="KW-0732">Signal</keyword>
<evidence type="ECO:0000313" key="2">
    <source>
        <dbReference type="EMBL" id="GFP56662.1"/>
    </source>
</evidence>
<gene>
    <name evidence="2" type="ORF">TASIC1_0007015400</name>
</gene>
<feature type="signal peptide" evidence="1">
    <location>
        <begin position="1"/>
        <end position="22"/>
    </location>
</feature>
<dbReference type="AlphaFoldDB" id="A0A6V8QXC3"/>
<reference evidence="2 3" key="1">
    <citation type="submission" date="2020-07" db="EMBL/GenBank/DDBJ databases">
        <title>Trichoderma asperellum IC-1 whole genome shotgun sequence.</title>
        <authorList>
            <person name="Kanamasa S."/>
            <person name="Takahashi H."/>
        </authorList>
    </citation>
    <scope>NUCLEOTIDE SEQUENCE [LARGE SCALE GENOMIC DNA]</scope>
    <source>
        <strain evidence="2 3">IC-1</strain>
    </source>
</reference>
<comment type="caution">
    <text evidence="2">The sequence shown here is derived from an EMBL/GenBank/DDBJ whole genome shotgun (WGS) entry which is preliminary data.</text>
</comment>
<dbReference type="Proteomes" id="UP000517252">
    <property type="component" value="Unassembled WGS sequence"/>
</dbReference>
<evidence type="ECO:0000256" key="1">
    <source>
        <dbReference type="SAM" id="SignalP"/>
    </source>
</evidence>
<organism evidence="2 3">
    <name type="scientific">Trichoderma asperellum</name>
    <name type="common">Filamentous fungus</name>
    <dbReference type="NCBI Taxonomy" id="101201"/>
    <lineage>
        <taxon>Eukaryota</taxon>
        <taxon>Fungi</taxon>
        <taxon>Dikarya</taxon>
        <taxon>Ascomycota</taxon>
        <taxon>Pezizomycotina</taxon>
        <taxon>Sordariomycetes</taxon>
        <taxon>Hypocreomycetidae</taxon>
        <taxon>Hypocreales</taxon>
        <taxon>Hypocreaceae</taxon>
        <taxon>Trichoderma</taxon>
    </lineage>
</organism>
<dbReference type="EMBL" id="BLZH01000007">
    <property type="protein sequence ID" value="GFP56662.1"/>
    <property type="molecule type" value="Genomic_DNA"/>
</dbReference>
<dbReference type="OrthoDB" id="448455at2759"/>
<evidence type="ECO:0008006" key="4">
    <source>
        <dbReference type="Google" id="ProtNLM"/>
    </source>
</evidence>
<feature type="chain" id="PRO_5028488291" description="Fungal N-terminal domain-containing protein" evidence="1">
    <location>
        <begin position="23"/>
        <end position="153"/>
    </location>
</feature>
<evidence type="ECO:0000313" key="3">
    <source>
        <dbReference type="Proteomes" id="UP000517252"/>
    </source>
</evidence>
<accession>A0A6V8QXC3</accession>